<sequence>MVGAQPYDIDALKIEPKPVLDACSERLACGLCGKKTKFFCYFCCQPVPQLVGKIPQIRLPFKMDVIKHARELDGKSTAVHAKIIAPEDIEIITYSDTCLDDVDPSRTALLFPGPDAQDISELDASTFDRVIVIDGTWSQAKGM</sequence>
<reference evidence="1" key="1">
    <citation type="submission" date="2022-07" db="EMBL/GenBank/DDBJ databases">
        <title>Phylogenomic reconstructions and comparative analyses of Kickxellomycotina fungi.</title>
        <authorList>
            <person name="Reynolds N.K."/>
            <person name="Stajich J.E."/>
            <person name="Barry K."/>
            <person name="Grigoriev I.V."/>
            <person name="Crous P."/>
            <person name="Smith M.E."/>
        </authorList>
    </citation>
    <scope>NUCLEOTIDE SEQUENCE</scope>
    <source>
        <strain evidence="1">Benny 63K</strain>
    </source>
</reference>
<keyword evidence="2" id="KW-1185">Reference proteome</keyword>
<accession>A0ACC1I5Z1</accession>
<evidence type="ECO:0000313" key="2">
    <source>
        <dbReference type="Proteomes" id="UP001150581"/>
    </source>
</evidence>
<evidence type="ECO:0000313" key="1">
    <source>
        <dbReference type="EMBL" id="KAJ1888168.1"/>
    </source>
</evidence>
<proteinExistence type="predicted"/>
<dbReference type="EMBL" id="JANBPG010001814">
    <property type="protein sequence ID" value="KAJ1888168.1"/>
    <property type="molecule type" value="Genomic_DNA"/>
</dbReference>
<comment type="caution">
    <text evidence="1">The sequence shown here is derived from an EMBL/GenBank/DDBJ whole genome shotgun (WGS) entry which is preliminary data.</text>
</comment>
<gene>
    <name evidence="1" type="ORF">LPJ66_008711</name>
</gene>
<name>A0ACC1I5Z1_9FUNG</name>
<dbReference type="Proteomes" id="UP001150581">
    <property type="component" value="Unassembled WGS sequence"/>
</dbReference>
<protein>
    <submittedName>
        <fullName evidence="1">Uncharacterized protein</fullName>
    </submittedName>
</protein>
<feature type="non-terminal residue" evidence="1">
    <location>
        <position position="143"/>
    </location>
</feature>
<organism evidence="1 2">
    <name type="scientific">Kickxella alabastrina</name>
    <dbReference type="NCBI Taxonomy" id="61397"/>
    <lineage>
        <taxon>Eukaryota</taxon>
        <taxon>Fungi</taxon>
        <taxon>Fungi incertae sedis</taxon>
        <taxon>Zoopagomycota</taxon>
        <taxon>Kickxellomycotina</taxon>
        <taxon>Kickxellomycetes</taxon>
        <taxon>Kickxellales</taxon>
        <taxon>Kickxellaceae</taxon>
        <taxon>Kickxella</taxon>
    </lineage>
</organism>